<name>A0A8J6CFJ8_DIALT</name>
<feature type="active site" evidence="4">
    <location>
        <position position="219"/>
    </location>
</feature>
<dbReference type="Proteomes" id="UP000751190">
    <property type="component" value="Unassembled WGS sequence"/>
</dbReference>
<dbReference type="GO" id="GO:0051287">
    <property type="term" value="F:NAD binding"/>
    <property type="evidence" value="ECO:0007669"/>
    <property type="project" value="InterPro"/>
</dbReference>
<keyword evidence="3" id="KW-0520">NAD</keyword>
<feature type="domain" description="6-phosphogluconate dehydrogenase NADP-binding" evidence="6">
    <location>
        <begin position="46"/>
        <end position="209"/>
    </location>
</feature>
<comment type="caution">
    <text evidence="8">The sequence shown here is derived from an EMBL/GenBank/DDBJ whole genome shotgun (WGS) entry which is preliminary data.</text>
</comment>
<evidence type="ECO:0000259" key="6">
    <source>
        <dbReference type="Pfam" id="PF03446"/>
    </source>
</evidence>
<dbReference type="PANTHER" id="PTHR43580">
    <property type="entry name" value="OXIDOREDUCTASE GLYR1-RELATED"/>
    <property type="match status" value="1"/>
</dbReference>
<reference evidence="8" key="1">
    <citation type="submission" date="2021-05" db="EMBL/GenBank/DDBJ databases">
        <title>The genome of the haptophyte Pavlova lutheri (Diacronema luteri, Pavlovales) - a model for lipid biosynthesis in eukaryotic algae.</title>
        <authorList>
            <person name="Hulatt C.J."/>
            <person name="Posewitz M.C."/>
        </authorList>
    </citation>
    <scope>NUCLEOTIDE SEQUENCE</scope>
    <source>
        <strain evidence="8">NIVA-4/92</strain>
    </source>
</reference>
<evidence type="ECO:0000313" key="9">
    <source>
        <dbReference type="Proteomes" id="UP000751190"/>
    </source>
</evidence>
<keyword evidence="9" id="KW-1185">Reference proteome</keyword>
<dbReference type="Pfam" id="PF03446">
    <property type="entry name" value="NAD_binding_2"/>
    <property type="match status" value="1"/>
</dbReference>
<dbReference type="OrthoDB" id="435038at2759"/>
<dbReference type="AlphaFoldDB" id="A0A8J6CFJ8"/>
<evidence type="ECO:0000256" key="1">
    <source>
        <dbReference type="ARBA" id="ARBA00007598"/>
    </source>
</evidence>
<evidence type="ECO:0000313" key="8">
    <source>
        <dbReference type="EMBL" id="KAG8465713.1"/>
    </source>
</evidence>
<dbReference type="GO" id="GO:0016491">
    <property type="term" value="F:oxidoreductase activity"/>
    <property type="evidence" value="ECO:0007669"/>
    <property type="project" value="UniProtKB-KW"/>
</dbReference>
<dbReference type="Pfam" id="PF14833">
    <property type="entry name" value="NAD_binding_11"/>
    <property type="match status" value="1"/>
</dbReference>
<dbReference type="GO" id="GO:0050661">
    <property type="term" value="F:NADP binding"/>
    <property type="evidence" value="ECO:0007669"/>
    <property type="project" value="InterPro"/>
</dbReference>
<protein>
    <recommendedName>
        <fullName evidence="10">3-hydroxyisobutyrate dehydrogenase</fullName>
    </recommendedName>
</protein>
<dbReference type="InterPro" id="IPR029154">
    <property type="entry name" value="HIBADH-like_NADP-bd"/>
</dbReference>
<dbReference type="Gene3D" id="3.40.50.720">
    <property type="entry name" value="NAD(P)-binding Rossmann-like Domain"/>
    <property type="match status" value="1"/>
</dbReference>
<dbReference type="PANTHER" id="PTHR43580:SF2">
    <property type="entry name" value="CYTOKINE-LIKE NUCLEAR FACTOR N-PAC"/>
    <property type="match status" value="1"/>
</dbReference>
<keyword evidence="5" id="KW-0732">Signal</keyword>
<evidence type="ECO:0008006" key="10">
    <source>
        <dbReference type="Google" id="ProtNLM"/>
    </source>
</evidence>
<evidence type="ECO:0000256" key="2">
    <source>
        <dbReference type="ARBA" id="ARBA00023002"/>
    </source>
</evidence>
<dbReference type="InterPro" id="IPR015815">
    <property type="entry name" value="HIBADH-related"/>
</dbReference>
<feature type="domain" description="3-hydroxyisobutyrate dehydrogenase-like NAD-binding" evidence="7">
    <location>
        <begin position="213"/>
        <end position="333"/>
    </location>
</feature>
<keyword evidence="2" id="KW-0560">Oxidoreductase</keyword>
<feature type="signal peptide" evidence="5">
    <location>
        <begin position="1"/>
        <end position="20"/>
    </location>
</feature>
<dbReference type="EMBL" id="JAGTXO010000009">
    <property type="protein sequence ID" value="KAG8465713.1"/>
    <property type="molecule type" value="Genomic_DNA"/>
</dbReference>
<sequence>MRAAWSSASLLLICAECSLGAATGVRRAPHTARVHASASAVLPPATVGFVGLGIMGRGQADNLLARGFGLLVWSRDARKAEALVAAHASGRVRIARSAREVVAGCELTYAMLSTLEASAAVFEGPDGMLAGVRAGCSIVDCATLTPARMAEMASAVRARGGSFLEAPVSGSKKPAADGQLIFLAAGDRTALDAAAPGLDAMGKATHYYGSDVGVGTRMKLVVNMLMCAQLAALGEAVALCEAAGLDAAELVAVLGEGAMASPMVALKGPAIARRAYAPAFPLRHAAKDLKFALQLGDELGARGGLGLAAAACELFDAAAADGRADDDFAAVAEASRAAVRPLLMP</sequence>
<evidence type="ECO:0000259" key="7">
    <source>
        <dbReference type="Pfam" id="PF14833"/>
    </source>
</evidence>
<comment type="similarity">
    <text evidence="1">Belongs to the HIBADH-related family. NP60 subfamily.</text>
</comment>
<dbReference type="InterPro" id="IPR006115">
    <property type="entry name" value="6PGDH_NADP-bd"/>
</dbReference>
<dbReference type="SUPFAM" id="SSF48179">
    <property type="entry name" value="6-phosphogluconate dehydrogenase C-terminal domain-like"/>
    <property type="match status" value="1"/>
</dbReference>
<feature type="chain" id="PRO_5035238307" description="3-hydroxyisobutyrate dehydrogenase" evidence="5">
    <location>
        <begin position="21"/>
        <end position="345"/>
    </location>
</feature>
<dbReference type="SUPFAM" id="SSF51735">
    <property type="entry name" value="NAD(P)-binding Rossmann-fold domains"/>
    <property type="match status" value="1"/>
</dbReference>
<evidence type="ECO:0000256" key="3">
    <source>
        <dbReference type="ARBA" id="ARBA00023027"/>
    </source>
</evidence>
<dbReference type="InterPro" id="IPR013328">
    <property type="entry name" value="6PGD_dom2"/>
</dbReference>
<dbReference type="Gene3D" id="1.10.1040.10">
    <property type="entry name" value="N-(1-d-carboxylethyl)-l-norvaline Dehydrogenase, domain 2"/>
    <property type="match status" value="1"/>
</dbReference>
<organism evidence="8 9">
    <name type="scientific">Diacronema lutheri</name>
    <name type="common">Unicellular marine alga</name>
    <name type="synonym">Monochrysis lutheri</name>
    <dbReference type="NCBI Taxonomy" id="2081491"/>
    <lineage>
        <taxon>Eukaryota</taxon>
        <taxon>Haptista</taxon>
        <taxon>Haptophyta</taxon>
        <taxon>Pavlovophyceae</taxon>
        <taxon>Pavlovales</taxon>
        <taxon>Pavlovaceae</taxon>
        <taxon>Diacronema</taxon>
    </lineage>
</organism>
<dbReference type="InterPro" id="IPR036291">
    <property type="entry name" value="NAD(P)-bd_dom_sf"/>
</dbReference>
<dbReference type="InterPro" id="IPR051265">
    <property type="entry name" value="HIBADH-related_NP60_sf"/>
</dbReference>
<gene>
    <name evidence="8" type="ORF">KFE25_005283</name>
</gene>
<dbReference type="PIRSF" id="PIRSF000103">
    <property type="entry name" value="HIBADH"/>
    <property type="match status" value="1"/>
</dbReference>
<dbReference type="InterPro" id="IPR008927">
    <property type="entry name" value="6-PGluconate_DH-like_C_sf"/>
</dbReference>
<evidence type="ECO:0000256" key="5">
    <source>
        <dbReference type="SAM" id="SignalP"/>
    </source>
</evidence>
<dbReference type="OMA" id="NALGCEY"/>
<accession>A0A8J6CFJ8</accession>
<proteinExistence type="inferred from homology"/>
<evidence type="ECO:0000256" key="4">
    <source>
        <dbReference type="PIRSR" id="PIRSR000103-1"/>
    </source>
</evidence>